<dbReference type="AlphaFoldDB" id="A0A830FBW4"/>
<dbReference type="GO" id="GO:0016787">
    <property type="term" value="F:hydrolase activity"/>
    <property type="evidence" value="ECO:0007669"/>
    <property type="project" value="UniProtKB-KW"/>
</dbReference>
<dbReference type="Pfam" id="PF00753">
    <property type="entry name" value="Lactamase_B"/>
    <property type="match status" value="1"/>
</dbReference>
<reference evidence="3" key="2">
    <citation type="submission" date="2020-09" db="EMBL/GenBank/DDBJ databases">
        <authorList>
            <person name="Sun Q."/>
            <person name="Ohkuma M."/>
        </authorList>
    </citation>
    <scope>NUCLEOTIDE SEQUENCE</scope>
    <source>
        <strain evidence="3">JCM 15759</strain>
    </source>
</reference>
<feature type="region of interest" description="Disordered" evidence="1">
    <location>
        <begin position="209"/>
        <end position="244"/>
    </location>
</feature>
<evidence type="ECO:0000259" key="2">
    <source>
        <dbReference type="SMART" id="SM00849"/>
    </source>
</evidence>
<dbReference type="Gene3D" id="3.60.15.10">
    <property type="entry name" value="Ribonuclease Z/Hydroxyacylglutathione hydrolase-like"/>
    <property type="match status" value="1"/>
</dbReference>
<gene>
    <name evidence="3" type="ORF">GCM10009006_11400</name>
</gene>
<name>A0A830FBW4_HALAR</name>
<dbReference type="InterPro" id="IPR050855">
    <property type="entry name" value="NDM-1-like"/>
</dbReference>
<dbReference type="Proteomes" id="UP000656367">
    <property type="component" value="Unassembled WGS sequence"/>
</dbReference>
<dbReference type="EMBL" id="BMON01000001">
    <property type="protein sequence ID" value="GGM31610.1"/>
    <property type="molecule type" value="Genomic_DNA"/>
</dbReference>
<sequence length="244" mass="26545">MVTALADDIWWYDLTGVNATLVDDDGALTLVDTGLPWHGNGLIAGLSDAGYELRDLDRILLTHFDLDHVGGLTAFDGIDVTVYIGERDAPLVTGERSPPLGNHKGAFQRLVSPFLHAPDNDVVPLNDGDTVGSFTTYHTPGHTPGHVCYVSEELSLGLLGDLVREDSGRFEPSPCLMSYDTDAVTRSISEFVERAPDFEVAVPGHGVPFEKKRLGATGPPRGDGVNKRRKTRDCATVPRRQRRN</sequence>
<dbReference type="OrthoDB" id="197151at2157"/>
<dbReference type="SMART" id="SM00849">
    <property type="entry name" value="Lactamase_B"/>
    <property type="match status" value="1"/>
</dbReference>
<proteinExistence type="predicted"/>
<keyword evidence="3" id="KW-0378">Hydrolase</keyword>
<feature type="domain" description="Metallo-beta-lactamase" evidence="2">
    <location>
        <begin position="16"/>
        <end position="205"/>
    </location>
</feature>
<comment type="caution">
    <text evidence="3">The sequence shown here is derived from an EMBL/GenBank/DDBJ whole genome shotgun (WGS) entry which is preliminary data.</text>
</comment>
<protein>
    <submittedName>
        <fullName evidence="3">MBL fold hydrolase</fullName>
    </submittedName>
</protein>
<evidence type="ECO:0000313" key="3">
    <source>
        <dbReference type="EMBL" id="GGM31610.1"/>
    </source>
</evidence>
<reference evidence="3" key="1">
    <citation type="journal article" date="2014" name="Int. J. Syst. Evol. Microbiol.">
        <title>Complete genome sequence of Corynebacterium casei LMG S-19264T (=DSM 44701T), isolated from a smear-ripened cheese.</title>
        <authorList>
            <consortium name="US DOE Joint Genome Institute (JGI-PGF)"/>
            <person name="Walter F."/>
            <person name="Albersmeier A."/>
            <person name="Kalinowski J."/>
            <person name="Ruckert C."/>
        </authorList>
    </citation>
    <scope>NUCLEOTIDE SEQUENCE</scope>
    <source>
        <strain evidence="3">JCM 15759</strain>
    </source>
</reference>
<evidence type="ECO:0000256" key="1">
    <source>
        <dbReference type="SAM" id="MobiDB-lite"/>
    </source>
</evidence>
<evidence type="ECO:0000313" key="4">
    <source>
        <dbReference type="Proteomes" id="UP000656367"/>
    </source>
</evidence>
<accession>A0A830FBW4</accession>
<organism evidence="3 4">
    <name type="scientific">Haloarcula argentinensis</name>
    <dbReference type="NCBI Taxonomy" id="43776"/>
    <lineage>
        <taxon>Archaea</taxon>
        <taxon>Methanobacteriati</taxon>
        <taxon>Methanobacteriota</taxon>
        <taxon>Stenosarchaea group</taxon>
        <taxon>Halobacteria</taxon>
        <taxon>Halobacteriales</taxon>
        <taxon>Haloarculaceae</taxon>
        <taxon>Haloarcula</taxon>
    </lineage>
</organism>
<dbReference type="SUPFAM" id="SSF56281">
    <property type="entry name" value="Metallo-hydrolase/oxidoreductase"/>
    <property type="match status" value="1"/>
</dbReference>
<dbReference type="PANTHER" id="PTHR42951">
    <property type="entry name" value="METALLO-BETA-LACTAMASE DOMAIN-CONTAINING"/>
    <property type="match status" value="1"/>
</dbReference>
<dbReference type="InterPro" id="IPR001279">
    <property type="entry name" value="Metallo-B-lactamas"/>
</dbReference>
<dbReference type="PANTHER" id="PTHR42951:SF4">
    <property type="entry name" value="ACYL-COENZYME A THIOESTERASE MBLAC2"/>
    <property type="match status" value="1"/>
</dbReference>
<dbReference type="CDD" id="cd07721">
    <property type="entry name" value="yflN-like_MBL-fold"/>
    <property type="match status" value="1"/>
</dbReference>
<dbReference type="InterPro" id="IPR036866">
    <property type="entry name" value="RibonucZ/Hydroxyglut_hydro"/>
</dbReference>